<comment type="caution">
    <text evidence="2">The sequence shown here is derived from an EMBL/GenBank/DDBJ whole genome shotgun (WGS) entry which is preliminary data.</text>
</comment>
<protein>
    <submittedName>
        <fullName evidence="2">Uncharacterized protein</fullName>
    </submittedName>
</protein>
<evidence type="ECO:0000313" key="3">
    <source>
        <dbReference type="Proteomes" id="UP000177506"/>
    </source>
</evidence>
<accession>A0A1G1TG03</accession>
<proteinExistence type="predicted"/>
<evidence type="ECO:0000313" key="2">
    <source>
        <dbReference type="EMBL" id="OGX89796.1"/>
    </source>
</evidence>
<name>A0A1G1TG03_9BACT</name>
<sequence length="151" mass="16495">MPDTLPKAQAQHRLAILWFVLATGPTLLLFYNTIQGRFDDPAAIWQWYSPFLFPTLLLIIGTLRTSETADGPAASSTFYFRLCWGLSFFYGLCLWATLAVGLQHQADSTRQLLDSLKLAGLMLTAVQSLVSLALGGFFVAAPTAAPVRKAA</sequence>
<dbReference type="AlphaFoldDB" id="A0A1G1TG03"/>
<dbReference type="RefSeq" id="WP_070744399.1">
    <property type="nucleotide sequence ID" value="NZ_MDZA01000235.1"/>
</dbReference>
<dbReference type="EMBL" id="MDZA01000235">
    <property type="protein sequence ID" value="OGX89796.1"/>
    <property type="molecule type" value="Genomic_DNA"/>
</dbReference>
<keyword evidence="1" id="KW-0812">Transmembrane</keyword>
<feature type="transmembrane region" description="Helical" evidence="1">
    <location>
        <begin position="44"/>
        <end position="66"/>
    </location>
</feature>
<feature type="transmembrane region" description="Helical" evidence="1">
    <location>
        <begin position="12"/>
        <end position="32"/>
    </location>
</feature>
<evidence type="ECO:0000256" key="1">
    <source>
        <dbReference type="SAM" id="Phobius"/>
    </source>
</evidence>
<feature type="transmembrane region" description="Helical" evidence="1">
    <location>
        <begin position="118"/>
        <end position="141"/>
    </location>
</feature>
<organism evidence="2 3">
    <name type="scientific">Hymenobacter coccineus</name>
    <dbReference type="NCBI Taxonomy" id="1908235"/>
    <lineage>
        <taxon>Bacteria</taxon>
        <taxon>Pseudomonadati</taxon>
        <taxon>Bacteroidota</taxon>
        <taxon>Cytophagia</taxon>
        <taxon>Cytophagales</taxon>
        <taxon>Hymenobacteraceae</taxon>
        <taxon>Hymenobacter</taxon>
    </lineage>
</organism>
<feature type="transmembrane region" description="Helical" evidence="1">
    <location>
        <begin position="78"/>
        <end position="98"/>
    </location>
</feature>
<keyword evidence="3" id="KW-1185">Reference proteome</keyword>
<keyword evidence="1" id="KW-1133">Transmembrane helix</keyword>
<keyword evidence="1" id="KW-0472">Membrane</keyword>
<dbReference type="OrthoDB" id="9803751at2"/>
<dbReference type="Proteomes" id="UP000177506">
    <property type="component" value="Unassembled WGS sequence"/>
</dbReference>
<gene>
    <name evidence="2" type="ORF">BEN49_24440</name>
</gene>
<reference evidence="2 3" key="1">
    <citation type="submission" date="2016-08" db="EMBL/GenBank/DDBJ databases">
        <title>Hymenobacter coccineus sp. nov., Hymenobacter lapidarius sp. nov. and Hymenobacter glacialis sp. nov., isolated from Antarctic soil.</title>
        <authorList>
            <person name="Sedlacek I."/>
            <person name="Kralova S."/>
            <person name="Kyrova K."/>
            <person name="Maslanova I."/>
            <person name="Stankova E."/>
            <person name="Vrbovska V."/>
            <person name="Nemec M."/>
            <person name="Bartak M."/>
            <person name="Svec P."/>
            <person name="Busse H.-J."/>
            <person name="Pantucek R."/>
        </authorList>
    </citation>
    <scope>NUCLEOTIDE SEQUENCE [LARGE SCALE GENOMIC DNA]</scope>
    <source>
        <strain evidence="2 3">CCM 8649</strain>
    </source>
</reference>